<accession>A0ABW2L7R3</accession>
<gene>
    <name evidence="8" type="ORF">ACFQY0_08500</name>
</gene>
<evidence type="ECO:0000256" key="3">
    <source>
        <dbReference type="ARBA" id="ARBA00022692"/>
    </source>
</evidence>
<keyword evidence="9" id="KW-1185">Reference proteome</keyword>
<feature type="transmembrane region" description="Helical" evidence="6">
    <location>
        <begin position="354"/>
        <end position="381"/>
    </location>
</feature>
<dbReference type="PANTHER" id="PTHR43478:SF1">
    <property type="entry name" value="NA+_H+ ANTIPORTER NHAC-LIKE C-TERMINAL DOMAIN-CONTAINING PROTEIN"/>
    <property type="match status" value="1"/>
</dbReference>
<comment type="subcellular location">
    <subcellularLocation>
        <location evidence="1">Cell membrane</location>
        <topology evidence="1">Multi-pass membrane protein</topology>
    </subcellularLocation>
</comment>
<feature type="transmembrane region" description="Helical" evidence="6">
    <location>
        <begin position="192"/>
        <end position="211"/>
    </location>
</feature>
<feature type="transmembrane region" description="Helical" evidence="6">
    <location>
        <begin position="63"/>
        <end position="85"/>
    </location>
</feature>
<feature type="transmembrane region" description="Helical" evidence="6">
    <location>
        <begin position="278"/>
        <end position="298"/>
    </location>
</feature>
<evidence type="ECO:0000256" key="5">
    <source>
        <dbReference type="ARBA" id="ARBA00023136"/>
    </source>
</evidence>
<feature type="transmembrane region" description="Helical" evidence="6">
    <location>
        <begin position="239"/>
        <end position="258"/>
    </location>
</feature>
<evidence type="ECO:0000313" key="8">
    <source>
        <dbReference type="EMBL" id="MFC7337215.1"/>
    </source>
</evidence>
<feature type="transmembrane region" description="Helical" evidence="6">
    <location>
        <begin position="147"/>
        <end position="172"/>
    </location>
</feature>
<organism evidence="8 9">
    <name type="scientific">Haloferula chungangensis</name>
    <dbReference type="NCBI Taxonomy" id="1048331"/>
    <lineage>
        <taxon>Bacteria</taxon>
        <taxon>Pseudomonadati</taxon>
        <taxon>Verrucomicrobiota</taxon>
        <taxon>Verrucomicrobiia</taxon>
        <taxon>Verrucomicrobiales</taxon>
        <taxon>Verrucomicrobiaceae</taxon>
        <taxon>Haloferula</taxon>
    </lineage>
</organism>
<evidence type="ECO:0000256" key="4">
    <source>
        <dbReference type="ARBA" id="ARBA00022989"/>
    </source>
</evidence>
<dbReference type="Proteomes" id="UP001596472">
    <property type="component" value="Unassembled WGS sequence"/>
</dbReference>
<evidence type="ECO:0000313" key="9">
    <source>
        <dbReference type="Proteomes" id="UP001596472"/>
    </source>
</evidence>
<feature type="transmembrane region" description="Helical" evidence="6">
    <location>
        <begin position="310"/>
        <end position="334"/>
    </location>
</feature>
<name>A0ABW2L7R3_9BACT</name>
<feature type="transmembrane region" description="Helical" evidence="6">
    <location>
        <begin position="401"/>
        <end position="419"/>
    </location>
</feature>
<evidence type="ECO:0000259" key="7">
    <source>
        <dbReference type="Pfam" id="PF03553"/>
    </source>
</evidence>
<proteinExistence type="predicted"/>
<reference evidence="9" key="1">
    <citation type="journal article" date="2019" name="Int. J. Syst. Evol. Microbiol.">
        <title>The Global Catalogue of Microorganisms (GCM) 10K type strain sequencing project: providing services to taxonomists for standard genome sequencing and annotation.</title>
        <authorList>
            <consortium name="The Broad Institute Genomics Platform"/>
            <consortium name="The Broad Institute Genome Sequencing Center for Infectious Disease"/>
            <person name="Wu L."/>
            <person name="Ma J."/>
        </authorList>
    </citation>
    <scope>NUCLEOTIDE SEQUENCE [LARGE SCALE GENOMIC DNA]</scope>
    <source>
        <strain evidence="9">CGMCC 4.1467</strain>
    </source>
</reference>
<dbReference type="Pfam" id="PF03553">
    <property type="entry name" value="Na_H_antiporter"/>
    <property type="match status" value="1"/>
</dbReference>
<keyword evidence="4 6" id="KW-1133">Transmembrane helix</keyword>
<dbReference type="EMBL" id="JBHTBS010000003">
    <property type="protein sequence ID" value="MFC7337215.1"/>
    <property type="molecule type" value="Genomic_DNA"/>
</dbReference>
<protein>
    <submittedName>
        <fullName evidence="8">Na+/H+ antiporter NhaC family protein</fullName>
    </submittedName>
</protein>
<feature type="transmembrane region" description="Helical" evidence="6">
    <location>
        <begin position="105"/>
        <end position="126"/>
    </location>
</feature>
<evidence type="ECO:0000256" key="6">
    <source>
        <dbReference type="SAM" id="Phobius"/>
    </source>
</evidence>
<comment type="caution">
    <text evidence="8">The sequence shown here is derived from an EMBL/GenBank/DDBJ whole genome shotgun (WGS) entry which is preliminary data.</text>
</comment>
<dbReference type="InterPro" id="IPR018461">
    <property type="entry name" value="Na/H_Antiport_NhaC-like_C"/>
</dbReference>
<dbReference type="RefSeq" id="WP_379711317.1">
    <property type="nucleotide sequence ID" value="NZ_JBHTBS010000003.1"/>
</dbReference>
<feature type="transmembrane region" description="Helical" evidence="6">
    <location>
        <begin position="460"/>
        <end position="488"/>
    </location>
</feature>
<evidence type="ECO:0000256" key="2">
    <source>
        <dbReference type="ARBA" id="ARBA00022475"/>
    </source>
</evidence>
<sequence length="496" mass="51601">MTELLPFWPVVVALATILLTRNAAAGLGAGVIAGCLVLAGGSPVEAVRIAIAEHLFPALDGTWHVSALIFTLLLGAFAGTLETSGGFTALLKTMLAGSRKPERRVLGSVYGLGLLCFFDGLANSMLMGRISRSAVDRIGVSREKLAWVVDSTSSPVACIAFISTWIAFQLTLIGDNLPGGEAYALYLQSIPANPYCLLTLFLVPLAIFRNWEPGAMKRFTRSTENSDDSTGATTAPWRVLVPLGGLGVSIMISLQIWSGEPIDLLSLEAWRVAASGSGTPFALVGGALGGLLVAWTCYPPDRRREFGPAMFQGAAGLLPAVLILILAWCLGSVFQESGAAQQIQLLLGDQITPHWLPLAVFAVTSLTAFATGSSWGTMALLMPLALNVLSNSEASEASETALSLAPGIIGAVFGGAVFGDHCSPFSDTTVVSALASGCRPIDHVVSQLPYALTAASAASLAYLLMAIGLPAGVSTLTAATALTVFVVIHGRRSSSR</sequence>
<keyword evidence="3 6" id="KW-0812">Transmembrane</keyword>
<evidence type="ECO:0000256" key="1">
    <source>
        <dbReference type="ARBA" id="ARBA00004651"/>
    </source>
</evidence>
<dbReference type="PANTHER" id="PTHR43478">
    <property type="entry name" value="NA+/H+ ANTIPORTER-RELATED"/>
    <property type="match status" value="1"/>
</dbReference>
<feature type="transmembrane region" description="Helical" evidence="6">
    <location>
        <begin position="30"/>
        <end position="51"/>
    </location>
</feature>
<keyword evidence="5 6" id="KW-0472">Membrane</keyword>
<feature type="domain" description="Na+/H+ antiporter NhaC-like C-terminal" evidence="7">
    <location>
        <begin position="157"/>
        <end position="466"/>
    </location>
</feature>
<keyword evidence="2" id="KW-1003">Cell membrane</keyword>